<dbReference type="RefSeq" id="XP_028039055.1">
    <property type="nucleotide sequence ID" value="XM_028183254.1"/>
</dbReference>
<evidence type="ECO:0000313" key="3">
    <source>
        <dbReference type="RefSeq" id="XP_028039055.1"/>
    </source>
</evidence>
<dbReference type="GeneID" id="114249619"/>
<dbReference type="OrthoDB" id="7468114at2759"/>
<sequence length="172" mass="17990">MRSLVVLFAALSVAVSAPGVVKRSIGHVAYTVPTAVSHQSRVDVRTSPAVVDVAPAVVSHFVAAPEVQARYVVAPYTTVYGAGAVSHQSRVDVRTSPAVVSDAQVVAPAFHAEPVLEARSVYAASVPSLYIDGVSVSHQSRYDVHSSPSVVTEEVAAPAIVEARSLLPINVW</sequence>
<gene>
    <name evidence="3" type="primary">LOC114249619</name>
</gene>
<reference evidence="3" key="1">
    <citation type="submission" date="2025-08" db="UniProtKB">
        <authorList>
            <consortium name="RefSeq"/>
        </authorList>
    </citation>
    <scope>IDENTIFICATION</scope>
    <source>
        <tissue evidence="3">Silk gland</tissue>
    </source>
</reference>
<evidence type="ECO:0000256" key="1">
    <source>
        <dbReference type="SAM" id="SignalP"/>
    </source>
</evidence>
<dbReference type="Proteomes" id="UP000504629">
    <property type="component" value="Unplaced"/>
</dbReference>
<keyword evidence="2" id="KW-1185">Reference proteome</keyword>
<feature type="signal peptide" evidence="1">
    <location>
        <begin position="1"/>
        <end position="16"/>
    </location>
</feature>
<proteinExistence type="predicted"/>
<dbReference type="Pfam" id="PF04527">
    <property type="entry name" value="Retinin_C"/>
    <property type="match status" value="1"/>
</dbReference>
<protein>
    <submittedName>
        <fullName evidence="3">Uncharacterized protein LOC114249619</fullName>
    </submittedName>
</protein>
<dbReference type="AlphaFoldDB" id="A0A6J2KAW0"/>
<name>A0A6J2KAW0_BOMMA</name>
<accession>A0A6J2KAW0</accession>
<feature type="chain" id="PRO_5027009103" evidence="1">
    <location>
        <begin position="17"/>
        <end position="172"/>
    </location>
</feature>
<keyword evidence="1" id="KW-0732">Signal</keyword>
<dbReference type="KEGG" id="bman:114249619"/>
<dbReference type="CTD" id="100379490"/>
<evidence type="ECO:0000313" key="2">
    <source>
        <dbReference type="Proteomes" id="UP000504629"/>
    </source>
</evidence>
<dbReference type="InterPro" id="IPR007614">
    <property type="entry name" value="Retinin_C"/>
</dbReference>
<organism evidence="2 3">
    <name type="scientific">Bombyx mandarina</name>
    <name type="common">Wild silk moth</name>
    <name type="synonym">Wild silkworm</name>
    <dbReference type="NCBI Taxonomy" id="7092"/>
    <lineage>
        <taxon>Eukaryota</taxon>
        <taxon>Metazoa</taxon>
        <taxon>Ecdysozoa</taxon>
        <taxon>Arthropoda</taxon>
        <taxon>Hexapoda</taxon>
        <taxon>Insecta</taxon>
        <taxon>Pterygota</taxon>
        <taxon>Neoptera</taxon>
        <taxon>Endopterygota</taxon>
        <taxon>Lepidoptera</taxon>
        <taxon>Glossata</taxon>
        <taxon>Ditrysia</taxon>
        <taxon>Bombycoidea</taxon>
        <taxon>Bombycidae</taxon>
        <taxon>Bombycinae</taxon>
        <taxon>Bombyx</taxon>
    </lineage>
</organism>